<keyword evidence="5" id="KW-0326">Glycosidase</keyword>
<dbReference type="Proteomes" id="UP000018439">
    <property type="component" value="Chromosome"/>
</dbReference>
<dbReference type="Gene3D" id="1.20.120.670">
    <property type="entry name" value="N-acetyl-b-d-glucoasminidase"/>
    <property type="match status" value="1"/>
</dbReference>
<proteinExistence type="predicted"/>
<sequence length="723" mass="84729">MKQTKIYLLLFALFISIGVIGKDKDVVTIEKMTQRLIPTYSSSFSFKKIKAINQRDFFTVESKQNKILIEGNNANSMAMGLNHYLKHYCLTTVSWYADKAIEMPKELPALPQKISVEAKVDTRFFLNYCTYGYTMPWWQWKDWERFIDWMALNGVNMPLAITGQESVWYNVWKKLGMSDLEIRSYFVGPPYLPWHRMANIDSWNGPLPKEWLDHQSDLQKQILKRERELNMKPVLPAFAGHVPSELKHLFPEADIQHLGKWAGFADKYRCNFLNPNDPLFAKIQRLFLEEQTRLFGTDHIYGVDPFNEVDPPSWEPEYLKKVAADMYRTLTDVDPKAKWLQMTWLFYHGKKKWTAPRIEALLTGVPQDELYLLDYHCENVELWKTTDYFHGQPYIWCYLGNFGGNTTITGNVKESGQRLENTLINGGNNFKGIGSTLEGLDVMQFPYEYIFDKAWTFNMDDNSWVENLADRHLGKKSEAYREAWKILFNDVYVQVPKSLGVLPNFRPEMSKPNKRTVNDYKNKDLVKVWAKLLEVKECTRDAYIIDLITVGRQVLGNYFLVVKNEFDQMYQFKDLPGLESRGAKLREILNDLENLTAFHNHCTLEKWISDARALGNTIELKDYYEKNARNLITTWGGSLNDYASRTWSGLIKDYYAKRWNLYIDSVTEALKENKKFNQSELNEKLNILEEAWVNKVETVTSYEQGDILELSKYLFDKYRVAIY</sequence>
<dbReference type="GO" id="GO:0004561">
    <property type="term" value="F:alpha-N-acetylglucosaminidase activity"/>
    <property type="evidence" value="ECO:0007669"/>
    <property type="project" value="UniProtKB-EC"/>
</dbReference>
<organism evidence="5 6">
    <name type="scientific">Bacteroides coprosuis DSM 18011</name>
    <dbReference type="NCBI Taxonomy" id="679937"/>
    <lineage>
        <taxon>Bacteria</taxon>
        <taxon>Pseudomonadati</taxon>
        <taxon>Bacteroidota</taxon>
        <taxon>Bacteroidia</taxon>
        <taxon>Bacteroidales</taxon>
        <taxon>Bacteroidaceae</taxon>
        <taxon>Bacteroides</taxon>
    </lineage>
</organism>
<dbReference type="HOGENOM" id="CLU_011988_2_1_10"/>
<reference evidence="5 6" key="1">
    <citation type="journal article" date="2011" name="Stand. Genomic Sci.">
        <title>Non-contiguous finished genome sequence of Bacteroides coprosuis type strain (PC139).</title>
        <authorList>
            <person name="Land M."/>
            <person name="Held B."/>
            <person name="Gronow S."/>
            <person name="Abt B."/>
            <person name="Lucas S."/>
            <person name="Del Rio T.G."/>
            <person name="Nolan M."/>
            <person name="Tice H."/>
            <person name="Cheng J.F."/>
            <person name="Pitluck S."/>
            <person name="Liolios K."/>
            <person name="Pagani I."/>
            <person name="Ivanova N."/>
            <person name="Mavromatis K."/>
            <person name="Mikhailova N."/>
            <person name="Pati A."/>
            <person name="Tapia R."/>
            <person name="Han C."/>
            <person name="Goodwin L."/>
            <person name="Chen A."/>
            <person name="Palaniappan K."/>
            <person name="Hauser L."/>
            <person name="Brambilla E.M."/>
            <person name="Rohde M."/>
            <person name="Goker M."/>
            <person name="Detter J.C."/>
            <person name="Woyke T."/>
            <person name="Bristow J."/>
            <person name="Eisen J.A."/>
            <person name="Markowitz V."/>
            <person name="Hugenholtz P."/>
            <person name="Kyrpides N.C."/>
            <person name="Klenk H.P."/>
            <person name="Lapidus A."/>
        </authorList>
    </citation>
    <scope>NUCLEOTIDE SEQUENCE [LARGE SCALE GENOMIC DNA]</scope>
    <source>
        <strain evidence="5 6">DSM 18011</strain>
    </source>
</reference>
<dbReference type="EC" id="3.2.1.50" evidence="5"/>
<dbReference type="Gene3D" id="3.20.20.80">
    <property type="entry name" value="Glycosidases"/>
    <property type="match status" value="1"/>
</dbReference>
<dbReference type="InterPro" id="IPR024732">
    <property type="entry name" value="NAGLU_C"/>
</dbReference>
<keyword evidence="1 5" id="KW-0378">Hydrolase</keyword>
<feature type="domain" description="Alpha-N-acetylglucosaminidase N-terminal" evidence="3">
    <location>
        <begin position="29"/>
        <end position="109"/>
    </location>
</feature>
<feature type="domain" description="Alpha-N-acetylglucosaminidase tim-barrel" evidence="2">
    <location>
        <begin position="123"/>
        <end position="456"/>
    </location>
</feature>
<dbReference type="Pfam" id="PF12972">
    <property type="entry name" value="NAGLU_C"/>
    <property type="match status" value="1"/>
</dbReference>
<evidence type="ECO:0000256" key="1">
    <source>
        <dbReference type="ARBA" id="ARBA00022801"/>
    </source>
</evidence>
<dbReference type="InterPro" id="IPR024733">
    <property type="entry name" value="NAGLU_tim-barrel"/>
</dbReference>
<name>F3ZSY1_9BACE</name>
<dbReference type="InterPro" id="IPR029018">
    <property type="entry name" value="Hex-like_dom2"/>
</dbReference>
<dbReference type="PANTHER" id="PTHR12872:SF1">
    <property type="entry name" value="ALPHA-N-ACETYLGLUCOSAMINIDASE"/>
    <property type="match status" value="1"/>
</dbReference>
<dbReference type="AlphaFoldDB" id="F3ZSY1"/>
<dbReference type="InterPro" id="IPR024240">
    <property type="entry name" value="NAGLU_N"/>
</dbReference>
<dbReference type="eggNOG" id="COG3669">
    <property type="taxonomic scope" value="Bacteria"/>
</dbReference>
<dbReference type="Pfam" id="PF05089">
    <property type="entry name" value="NAGLU"/>
    <property type="match status" value="1"/>
</dbReference>
<evidence type="ECO:0000259" key="2">
    <source>
        <dbReference type="Pfam" id="PF05089"/>
    </source>
</evidence>
<dbReference type="EMBL" id="CM001167">
    <property type="protein sequence ID" value="EGJ72222.1"/>
    <property type="molecule type" value="Genomic_DNA"/>
</dbReference>
<evidence type="ECO:0000313" key="6">
    <source>
        <dbReference type="Proteomes" id="UP000018439"/>
    </source>
</evidence>
<dbReference type="PANTHER" id="PTHR12872">
    <property type="entry name" value="ALPHA-N-ACETYLGLUCOSAMINIDASE"/>
    <property type="match status" value="1"/>
</dbReference>
<protein>
    <submittedName>
        <fullName evidence="5">Alpha-N-acetylglucosaminidase</fullName>
        <ecNumber evidence="5">3.2.1.50</ecNumber>
    </submittedName>
</protein>
<dbReference type="InterPro" id="IPR007781">
    <property type="entry name" value="NAGLU"/>
</dbReference>
<dbReference type="Gene3D" id="3.30.379.10">
    <property type="entry name" value="Chitobiase/beta-hexosaminidase domain 2-like"/>
    <property type="match status" value="1"/>
</dbReference>
<dbReference type="GO" id="GO:0005975">
    <property type="term" value="P:carbohydrate metabolic process"/>
    <property type="evidence" value="ECO:0007669"/>
    <property type="project" value="UniProtKB-ARBA"/>
</dbReference>
<dbReference type="STRING" id="679937.Bcop_2048"/>
<evidence type="ECO:0000259" key="4">
    <source>
        <dbReference type="Pfam" id="PF12972"/>
    </source>
</evidence>
<accession>F3ZSY1</accession>
<feature type="domain" description="Alpha-N-acetylglucosaminidase C-terminal" evidence="4">
    <location>
        <begin position="464"/>
        <end position="717"/>
    </location>
</feature>
<gene>
    <name evidence="5" type="ORF">Bcop_2048</name>
</gene>
<evidence type="ECO:0000313" key="5">
    <source>
        <dbReference type="EMBL" id="EGJ72222.1"/>
    </source>
</evidence>
<dbReference type="Pfam" id="PF12971">
    <property type="entry name" value="NAGLU_N"/>
    <property type="match status" value="1"/>
</dbReference>
<dbReference type="OrthoDB" id="179563at2"/>
<keyword evidence="6" id="KW-1185">Reference proteome</keyword>
<evidence type="ECO:0000259" key="3">
    <source>
        <dbReference type="Pfam" id="PF12971"/>
    </source>
</evidence>